<comment type="caution">
    <text evidence="1">The sequence shown here is derived from an EMBL/GenBank/DDBJ whole genome shotgun (WGS) entry which is preliminary data.</text>
</comment>
<proteinExistence type="predicted"/>
<sequence length="66" mass="7743">MHKAGILFEFRLEHFIQICSSFFKNRCLVIRYDSHSDSSVHAALFALFYNSMPEFDKSIRQALLKS</sequence>
<protein>
    <submittedName>
        <fullName evidence="1">Uncharacterized protein</fullName>
    </submittedName>
</protein>
<accession>W4RW77</accession>
<dbReference type="Proteomes" id="UP000018949">
    <property type="component" value="Unassembled WGS sequence"/>
</dbReference>
<evidence type="ECO:0000313" key="1">
    <source>
        <dbReference type="EMBL" id="GAE48118.1"/>
    </source>
</evidence>
<dbReference type="EMBL" id="BAUW01000129">
    <property type="protein sequence ID" value="GAE48118.1"/>
    <property type="molecule type" value="Genomic_DNA"/>
</dbReference>
<evidence type="ECO:0000313" key="2">
    <source>
        <dbReference type="Proteomes" id="UP000018949"/>
    </source>
</evidence>
<dbReference type="AlphaFoldDB" id="W4RW77"/>
<name>W4RW77_9BACI</name>
<reference evidence="1 2" key="1">
    <citation type="submission" date="2013-12" db="EMBL/GenBank/DDBJ databases">
        <title>NBRP : Genome information of microbial organism related human and environment.</title>
        <authorList>
            <person name="Hattori M."/>
            <person name="Oshima K."/>
            <person name="Inaba H."/>
            <person name="Suda W."/>
            <person name="Sakamoto M."/>
            <person name="Iino T."/>
            <person name="Kitahara M."/>
            <person name="Oshida Y."/>
            <person name="Iida T."/>
            <person name="Kudo T."/>
            <person name="Itoh T."/>
            <person name="Ahmed I."/>
            <person name="Ohkuma M."/>
        </authorList>
    </citation>
    <scope>NUCLEOTIDE SEQUENCE [LARGE SCALE GENOMIC DNA]</scope>
    <source>
        <strain evidence="1 2">JCM 21738</strain>
    </source>
</reference>
<keyword evidence="2" id="KW-1185">Reference proteome</keyword>
<organism evidence="1 2">
    <name type="scientific">Mesobacillus boroniphilus JCM 21738</name>
    <dbReference type="NCBI Taxonomy" id="1294265"/>
    <lineage>
        <taxon>Bacteria</taxon>
        <taxon>Bacillati</taxon>
        <taxon>Bacillota</taxon>
        <taxon>Bacilli</taxon>
        <taxon>Bacillales</taxon>
        <taxon>Bacillaceae</taxon>
        <taxon>Mesobacillus</taxon>
    </lineage>
</organism>
<gene>
    <name evidence="1" type="ORF">JCM21738_5197</name>
</gene>